<dbReference type="Pfam" id="PF13874">
    <property type="entry name" value="Nup54"/>
    <property type="match status" value="1"/>
</dbReference>
<evidence type="ECO:0000313" key="6">
    <source>
        <dbReference type="EMBL" id="RCH86537.1"/>
    </source>
</evidence>
<keyword evidence="4" id="KW-0175">Coiled coil</keyword>
<dbReference type="InterPro" id="IPR025712">
    <property type="entry name" value="Nup54_alpha-helical_dom"/>
</dbReference>
<dbReference type="GO" id="GO:0006999">
    <property type="term" value="P:nuclear pore organization"/>
    <property type="evidence" value="ECO:0007669"/>
    <property type="project" value="TreeGrafter"/>
</dbReference>
<dbReference type="GO" id="GO:0036228">
    <property type="term" value="P:protein localization to nuclear inner membrane"/>
    <property type="evidence" value="ECO:0007669"/>
    <property type="project" value="TreeGrafter"/>
</dbReference>
<keyword evidence="2" id="KW-0813">Transport</keyword>
<comment type="caution">
    <text evidence="6">The sequence shown here is derived from an EMBL/GenBank/DDBJ whole genome shotgun (WGS) entry which is preliminary data.</text>
</comment>
<comment type="subcellular location">
    <subcellularLocation>
        <location evidence="1">Nucleus</location>
    </subcellularLocation>
</comment>
<dbReference type="GO" id="GO:0006607">
    <property type="term" value="P:NLS-bearing protein import into nucleus"/>
    <property type="evidence" value="ECO:0007669"/>
    <property type="project" value="TreeGrafter"/>
</dbReference>
<evidence type="ECO:0000313" key="7">
    <source>
        <dbReference type="Proteomes" id="UP000253551"/>
    </source>
</evidence>
<evidence type="ECO:0000256" key="4">
    <source>
        <dbReference type="SAM" id="Coils"/>
    </source>
</evidence>
<keyword evidence="7" id="KW-1185">Reference proteome</keyword>
<name>A0A367J9D3_RHIST</name>
<dbReference type="GO" id="GO:0017056">
    <property type="term" value="F:structural constituent of nuclear pore"/>
    <property type="evidence" value="ECO:0007669"/>
    <property type="project" value="TreeGrafter"/>
</dbReference>
<evidence type="ECO:0000259" key="5">
    <source>
        <dbReference type="Pfam" id="PF13874"/>
    </source>
</evidence>
<sequence>MVPENEVHLYVRPQNQDEQLWNEAMRRNPDPKKFVPVLAIGFDDILKRMEVQSNQAELHQEKLKETSERLQSVQRQYMLGTLVKLEEHKRRHTDLTQRLLRLLRYSSVLRYKGFPLNTDEEATIQQLAQLAESNESPEQLNAKMIALWNRLQSLKAQTSQDRDSKYEVWRTVSEEDTNIIAKVLSDEHHGIKHITSILKSDGKELEAIEDGLKECRNTFKRQAQ</sequence>
<dbReference type="PANTHER" id="PTHR13000:SF0">
    <property type="entry name" value="NUCLEOPORIN P54"/>
    <property type="match status" value="1"/>
</dbReference>
<feature type="domain" description="Nucleoporin Nup54 alpha-helical" evidence="5">
    <location>
        <begin position="12"/>
        <end position="151"/>
    </location>
</feature>
<dbReference type="EMBL" id="PJQM01003914">
    <property type="protein sequence ID" value="RCH86537.1"/>
    <property type="molecule type" value="Genomic_DNA"/>
</dbReference>
<evidence type="ECO:0000256" key="2">
    <source>
        <dbReference type="ARBA" id="ARBA00022448"/>
    </source>
</evidence>
<dbReference type="AlphaFoldDB" id="A0A367J9D3"/>
<organism evidence="6 7">
    <name type="scientific">Rhizopus stolonifer</name>
    <name type="common">Rhizopus nigricans</name>
    <dbReference type="NCBI Taxonomy" id="4846"/>
    <lineage>
        <taxon>Eukaryota</taxon>
        <taxon>Fungi</taxon>
        <taxon>Fungi incertae sedis</taxon>
        <taxon>Mucoromycota</taxon>
        <taxon>Mucoromycotina</taxon>
        <taxon>Mucoromycetes</taxon>
        <taxon>Mucorales</taxon>
        <taxon>Mucorineae</taxon>
        <taxon>Rhizopodaceae</taxon>
        <taxon>Rhizopus</taxon>
    </lineage>
</organism>
<dbReference type="GO" id="GO:0044613">
    <property type="term" value="C:nuclear pore central transport channel"/>
    <property type="evidence" value="ECO:0007669"/>
    <property type="project" value="TreeGrafter"/>
</dbReference>
<evidence type="ECO:0000256" key="3">
    <source>
        <dbReference type="ARBA" id="ARBA00023242"/>
    </source>
</evidence>
<reference evidence="6 7" key="1">
    <citation type="journal article" date="2018" name="G3 (Bethesda)">
        <title>Phylogenetic and Phylogenomic Definition of Rhizopus Species.</title>
        <authorList>
            <person name="Gryganskyi A.P."/>
            <person name="Golan J."/>
            <person name="Dolatabadi S."/>
            <person name="Mondo S."/>
            <person name="Robb S."/>
            <person name="Idnurm A."/>
            <person name="Muszewska A."/>
            <person name="Steczkiewicz K."/>
            <person name="Masonjones S."/>
            <person name="Liao H.L."/>
            <person name="Gajdeczka M.T."/>
            <person name="Anike F."/>
            <person name="Vuek A."/>
            <person name="Anishchenko I.M."/>
            <person name="Voigt K."/>
            <person name="de Hoog G.S."/>
            <person name="Smith M.E."/>
            <person name="Heitman J."/>
            <person name="Vilgalys R."/>
            <person name="Stajich J.E."/>
        </authorList>
    </citation>
    <scope>NUCLEOTIDE SEQUENCE [LARGE SCALE GENOMIC DNA]</scope>
    <source>
        <strain evidence="6 7">LSU 92-RS-03</strain>
    </source>
</reference>
<dbReference type="OrthoDB" id="6162375at2759"/>
<dbReference type="PANTHER" id="PTHR13000">
    <property type="entry name" value="NUCLEOPORIN P54"/>
    <property type="match status" value="1"/>
</dbReference>
<dbReference type="InterPro" id="IPR024864">
    <property type="entry name" value="Nup54/Nup57/Nup44"/>
</dbReference>
<accession>A0A367J9D3</accession>
<dbReference type="Proteomes" id="UP000253551">
    <property type="component" value="Unassembled WGS sequence"/>
</dbReference>
<dbReference type="STRING" id="4846.A0A367J9D3"/>
<dbReference type="Gene3D" id="1.20.5.490">
    <property type="entry name" value="Single helix bin"/>
    <property type="match status" value="1"/>
</dbReference>
<keyword evidence="3" id="KW-0539">Nucleus</keyword>
<gene>
    <name evidence="6" type="ORF">CU098_009303</name>
</gene>
<protein>
    <recommendedName>
        <fullName evidence="5">Nucleoporin Nup54 alpha-helical domain-containing protein</fullName>
    </recommendedName>
</protein>
<feature type="coiled-coil region" evidence="4">
    <location>
        <begin position="46"/>
        <end position="76"/>
    </location>
</feature>
<proteinExistence type="predicted"/>
<evidence type="ECO:0000256" key="1">
    <source>
        <dbReference type="ARBA" id="ARBA00004123"/>
    </source>
</evidence>